<reference evidence="5 6" key="1">
    <citation type="submission" date="2018-11" db="EMBL/GenBank/DDBJ databases">
        <authorList>
            <consortium name="Pathogen Informatics"/>
        </authorList>
    </citation>
    <scope>NUCLEOTIDE SEQUENCE [LARGE SCALE GENOMIC DNA]</scope>
</reference>
<dbReference type="CDD" id="cd00041">
    <property type="entry name" value="CUB"/>
    <property type="match status" value="1"/>
</dbReference>
<gene>
    <name evidence="5" type="ORF">DILT_LOCUS3174</name>
</gene>
<dbReference type="SUPFAM" id="SSF49854">
    <property type="entry name" value="Spermadhesin, CUB domain"/>
    <property type="match status" value="2"/>
</dbReference>
<dbReference type="OrthoDB" id="10009301at2759"/>
<evidence type="ECO:0000259" key="4">
    <source>
        <dbReference type="PROSITE" id="PS01180"/>
    </source>
</evidence>
<sequence length="215" mass="23861">MQNKFRLLSKFCEELHTPIWSSDNSMKMIFFTDKDIQEQGFLARFQAVGECGGNLRMDKGSISSPGFPLLYPPKSNCVWKIEVPAGFSVLLTFTTVDDLISGGRYGRELGCREGCFKIDGHGIRVAGIQGSQSVVFFVSTFEDYWLPLEGSFCMYDYVQIKDGSSETSPILPKICGNQLPDAIVSTTNAIIVTFISDDMVHHHGFNASFEKGKAI</sequence>
<evidence type="ECO:0000256" key="3">
    <source>
        <dbReference type="PROSITE-ProRule" id="PRU00059"/>
    </source>
</evidence>
<dbReference type="SMART" id="SM00042">
    <property type="entry name" value="CUB"/>
    <property type="match status" value="1"/>
</dbReference>
<proteinExistence type="predicted"/>
<dbReference type="InterPro" id="IPR000859">
    <property type="entry name" value="CUB_dom"/>
</dbReference>
<dbReference type="Proteomes" id="UP000281553">
    <property type="component" value="Unassembled WGS sequence"/>
</dbReference>
<accession>A0A3P6UU35</accession>
<name>A0A3P6UU35_DIBLA</name>
<dbReference type="AlphaFoldDB" id="A0A3P6UU35"/>
<dbReference type="Gene3D" id="2.60.120.290">
    <property type="entry name" value="Spermadhesin, CUB domain"/>
    <property type="match status" value="2"/>
</dbReference>
<evidence type="ECO:0000256" key="1">
    <source>
        <dbReference type="ARBA" id="ARBA00022737"/>
    </source>
</evidence>
<protein>
    <recommendedName>
        <fullName evidence="4">CUB domain-containing protein</fullName>
    </recommendedName>
</protein>
<comment type="caution">
    <text evidence="3">Lacks conserved residue(s) required for the propagation of feature annotation.</text>
</comment>
<dbReference type="InterPro" id="IPR035914">
    <property type="entry name" value="Sperma_CUB_dom_sf"/>
</dbReference>
<feature type="domain" description="CUB" evidence="4">
    <location>
        <begin position="51"/>
        <end position="212"/>
    </location>
</feature>
<dbReference type="Pfam" id="PF00431">
    <property type="entry name" value="CUB"/>
    <property type="match status" value="2"/>
</dbReference>
<keyword evidence="2" id="KW-1015">Disulfide bond</keyword>
<dbReference type="EMBL" id="UYRU01043255">
    <property type="protein sequence ID" value="VDK80991.1"/>
    <property type="molecule type" value="Genomic_DNA"/>
</dbReference>
<dbReference type="PANTHER" id="PTHR24251">
    <property type="entry name" value="OVOCHYMASE-RELATED"/>
    <property type="match status" value="1"/>
</dbReference>
<keyword evidence="1" id="KW-0677">Repeat</keyword>
<organism evidence="5 6">
    <name type="scientific">Dibothriocephalus latus</name>
    <name type="common">Fish tapeworm</name>
    <name type="synonym">Diphyllobothrium latum</name>
    <dbReference type="NCBI Taxonomy" id="60516"/>
    <lineage>
        <taxon>Eukaryota</taxon>
        <taxon>Metazoa</taxon>
        <taxon>Spiralia</taxon>
        <taxon>Lophotrochozoa</taxon>
        <taxon>Platyhelminthes</taxon>
        <taxon>Cestoda</taxon>
        <taxon>Eucestoda</taxon>
        <taxon>Diphyllobothriidea</taxon>
        <taxon>Diphyllobothriidae</taxon>
        <taxon>Dibothriocephalus</taxon>
    </lineage>
</organism>
<evidence type="ECO:0000256" key="2">
    <source>
        <dbReference type="ARBA" id="ARBA00023157"/>
    </source>
</evidence>
<evidence type="ECO:0000313" key="6">
    <source>
        <dbReference type="Proteomes" id="UP000281553"/>
    </source>
</evidence>
<keyword evidence="6" id="KW-1185">Reference proteome</keyword>
<evidence type="ECO:0000313" key="5">
    <source>
        <dbReference type="EMBL" id="VDK80991.1"/>
    </source>
</evidence>
<dbReference type="PANTHER" id="PTHR24251:SF37">
    <property type="entry name" value="CUB DOMAIN-CONTAINING PROTEIN"/>
    <property type="match status" value="1"/>
</dbReference>
<dbReference type="PROSITE" id="PS01180">
    <property type="entry name" value="CUB"/>
    <property type="match status" value="1"/>
</dbReference>